<feature type="region of interest" description="Disordered" evidence="5">
    <location>
        <begin position="606"/>
        <end position="687"/>
    </location>
</feature>
<dbReference type="GO" id="GO:0045892">
    <property type="term" value="P:negative regulation of DNA-templated transcription"/>
    <property type="evidence" value="ECO:0007669"/>
    <property type="project" value="TreeGrafter"/>
</dbReference>
<evidence type="ECO:0000256" key="2">
    <source>
        <dbReference type="ARBA" id="ARBA00022771"/>
    </source>
</evidence>
<reference evidence="7 8" key="2">
    <citation type="submission" date="2018-11" db="EMBL/GenBank/DDBJ databases">
        <authorList>
            <consortium name="Pathogen Informatics"/>
        </authorList>
    </citation>
    <scope>NUCLEOTIDE SEQUENCE [LARGE SCALE GENOMIC DNA]</scope>
</reference>
<evidence type="ECO:0000256" key="3">
    <source>
        <dbReference type="ARBA" id="ARBA00022833"/>
    </source>
</evidence>
<feature type="compositionally biased region" description="Acidic residues" evidence="5">
    <location>
        <begin position="921"/>
        <end position="943"/>
    </location>
</feature>
<dbReference type="STRING" id="60517.A0A0R3WDJ7"/>
<feature type="compositionally biased region" description="Low complexity" evidence="5">
    <location>
        <begin position="804"/>
        <end position="819"/>
    </location>
</feature>
<dbReference type="InterPro" id="IPR019786">
    <property type="entry name" value="Zinc_finger_PHD-type_CS"/>
</dbReference>
<dbReference type="PANTHER" id="PTHR14296:SF16">
    <property type="entry name" value="REMODELING AND SPACING FACTOR 1"/>
    <property type="match status" value="1"/>
</dbReference>
<keyword evidence="8" id="KW-1185">Reference proteome</keyword>
<feature type="region of interest" description="Disordered" evidence="5">
    <location>
        <begin position="711"/>
        <end position="990"/>
    </location>
</feature>
<feature type="domain" description="PHD-type" evidence="6">
    <location>
        <begin position="510"/>
        <end position="560"/>
    </location>
</feature>
<proteinExistence type="predicted"/>
<feature type="compositionally biased region" description="Basic residues" evidence="5">
    <location>
        <begin position="405"/>
        <end position="418"/>
    </location>
</feature>
<feature type="compositionally biased region" description="Acidic residues" evidence="5">
    <location>
        <begin position="434"/>
        <end position="448"/>
    </location>
</feature>
<dbReference type="PROSITE" id="PS01359">
    <property type="entry name" value="ZF_PHD_1"/>
    <property type="match status" value="1"/>
</dbReference>
<keyword evidence="1" id="KW-0479">Metal-binding</keyword>
<evidence type="ECO:0000313" key="7">
    <source>
        <dbReference type="EMBL" id="VDK41128.1"/>
    </source>
</evidence>
<feature type="compositionally biased region" description="Basic and acidic residues" evidence="5">
    <location>
        <begin position="261"/>
        <end position="280"/>
    </location>
</feature>
<feature type="compositionally biased region" description="Acidic residues" evidence="5">
    <location>
        <begin position="646"/>
        <end position="675"/>
    </location>
</feature>
<reference evidence="9" key="1">
    <citation type="submission" date="2016-04" db="UniProtKB">
        <authorList>
            <consortium name="WormBaseParasite"/>
        </authorList>
    </citation>
    <scope>IDENTIFICATION</scope>
</reference>
<evidence type="ECO:0000313" key="9">
    <source>
        <dbReference type="WBParaSite" id="TASK_0000884101-mRNA-1"/>
    </source>
</evidence>
<feature type="compositionally biased region" description="Basic residues" evidence="5">
    <location>
        <begin position="820"/>
        <end position="853"/>
    </location>
</feature>
<dbReference type="PROSITE" id="PS50016">
    <property type="entry name" value="ZF_PHD_2"/>
    <property type="match status" value="1"/>
</dbReference>
<feature type="compositionally biased region" description="Polar residues" evidence="5">
    <location>
        <begin position="970"/>
        <end position="981"/>
    </location>
</feature>
<dbReference type="CDD" id="cd15543">
    <property type="entry name" value="PHD_RSF1"/>
    <property type="match status" value="1"/>
</dbReference>
<organism evidence="9">
    <name type="scientific">Taenia asiatica</name>
    <name type="common">Asian tapeworm</name>
    <dbReference type="NCBI Taxonomy" id="60517"/>
    <lineage>
        <taxon>Eukaryota</taxon>
        <taxon>Metazoa</taxon>
        <taxon>Spiralia</taxon>
        <taxon>Lophotrochozoa</taxon>
        <taxon>Platyhelminthes</taxon>
        <taxon>Cestoda</taxon>
        <taxon>Eucestoda</taxon>
        <taxon>Cyclophyllidea</taxon>
        <taxon>Taeniidae</taxon>
        <taxon>Taenia</taxon>
    </lineage>
</organism>
<feature type="compositionally biased region" description="Polar residues" evidence="5">
    <location>
        <begin position="451"/>
        <end position="464"/>
    </location>
</feature>
<evidence type="ECO:0000256" key="1">
    <source>
        <dbReference type="ARBA" id="ARBA00022723"/>
    </source>
</evidence>
<dbReference type="SMART" id="SM00249">
    <property type="entry name" value="PHD"/>
    <property type="match status" value="1"/>
</dbReference>
<dbReference type="AlphaFoldDB" id="A0A0R3WDJ7"/>
<name>A0A0R3WDJ7_TAEAS</name>
<feature type="compositionally biased region" description="Basic and acidic residues" evidence="5">
    <location>
        <begin position="319"/>
        <end position="330"/>
    </location>
</feature>
<feature type="compositionally biased region" description="Low complexity" evidence="5">
    <location>
        <begin position="636"/>
        <end position="645"/>
    </location>
</feature>
<keyword evidence="2 4" id="KW-0863">Zinc-finger</keyword>
<dbReference type="GO" id="GO:0042393">
    <property type="term" value="F:histone binding"/>
    <property type="evidence" value="ECO:0007669"/>
    <property type="project" value="TreeGrafter"/>
</dbReference>
<feature type="compositionally biased region" description="Acidic residues" evidence="5">
    <location>
        <begin position="787"/>
        <end position="803"/>
    </location>
</feature>
<dbReference type="SUPFAM" id="SSF57903">
    <property type="entry name" value="FYVE/PHD zinc finger"/>
    <property type="match status" value="1"/>
</dbReference>
<feature type="compositionally biased region" description="Basic and acidic residues" evidence="5">
    <location>
        <begin position="388"/>
        <end position="404"/>
    </location>
</feature>
<dbReference type="InterPro" id="IPR011011">
    <property type="entry name" value="Znf_FYVE_PHD"/>
</dbReference>
<feature type="region of interest" description="Disordered" evidence="5">
    <location>
        <begin position="261"/>
        <end position="472"/>
    </location>
</feature>
<dbReference type="Gene3D" id="3.30.40.10">
    <property type="entry name" value="Zinc/RING finger domain, C3HC4 (zinc finger)"/>
    <property type="match status" value="1"/>
</dbReference>
<evidence type="ECO:0000259" key="6">
    <source>
        <dbReference type="PROSITE" id="PS50016"/>
    </source>
</evidence>
<accession>A0A0R3WDJ7</accession>
<dbReference type="OrthoDB" id="10055895at2759"/>
<dbReference type="Proteomes" id="UP000282613">
    <property type="component" value="Unassembled WGS sequence"/>
</dbReference>
<dbReference type="WBParaSite" id="TASK_0000884101-mRNA-1">
    <property type="protein sequence ID" value="TASK_0000884101-mRNA-1"/>
    <property type="gene ID" value="TASK_0000884101"/>
</dbReference>
<dbReference type="InterPro" id="IPR019787">
    <property type="entry name" value="Znf_PHD-finger"/>
</dbReference>
<feature type="compositionally biased region" description="Basic and acidic residues" evidence="5">
    <location>
        <begin position="711"/>
        <end position="732"/>
    </location>
</feature>
<dbReference type="EMBL" id="UYRS01018906">
    <property type="protein sequence ID" value="VDK41128.1"/>
    <property type="molecule type" value="Genomic_DNA"/>
</dbReference>
<dbReference type="PANTHER" id="PTHR14296">
    <property type="entry name" value="REMODELING AND SPACING FACTOR 1"/>
    <property type="match status" value="1"/>
</dbReference>
<dbReference type="InterPro" id="IPR013083">
    <property type="entry name" value="Znf_RING/FYVE/PHD"/>
</dbReference>
<evidence type="ECO:0000313" key="8">
    <source>
        <dbReference type="Proteomes" id="UP000282613"/>
    </source>
</evidence>
<dbReference type="InterPro" id="IPR001965">
    <property type="entry name" value="Znf_PHD"/>
</dbReference>
<dbReference type="GO" id="GO:0008270">
    <property type="term" value="F:zinc ion binding"/>
    <property type="evidence" value="ECO:0007669"/>
    <property type="project" value="UniProtKB-KW"/>
</dbReference>
<keyword evidence="3" id="KW-0862">Zinc</keyword>
<dbReference type="GO" id="GO:0031213">
    <property type="term" value="C:RSF complex"/>
    <property type="evidence" value="ECO:0007669"/>
    <property type="project" value="InterPro"/>
</dbReference>
<dbReference type="InterPro" id="IPR028938">
    <property type="entry name" value="Rsf1-like"/>
</dbReference>
<feature type="compositionally biased region" description="Basic and acidic residues" evidence="5">
    <location>
        <begin position="893"/>
        <end position="905"/>
    </location>
</feature>
<gene>
    <name evidence="7" type="ORF">TASK_LOCUS8842</name>
</gene>
<dbReference type="Pfam" id="PF00628">
    <property type="entry name" value="PHD"/>
    <property type="match status" value="1"/>
</dbReference>
<evidence type="ECO:0000256" key="5">
    <source>
        <dbReference type="SAM" id="MobiDB-lite"/>
    </source>
</evidence>
<sequence length="1032" mass="116588">MYGLKPEAVESKADDESVAPVKISEFPEFAEICCFINHFGEKLGVLLTFPRIARLLSCETDADLQSLTTLVVKLLNKMRLRTQLNRWQPALGRFLQRHAYNCDELRSIGDGLNNGSPPTLFFSLPPQCRLRVLLFCLETQFHLNVPFKEKVKTIDSHTLRTPPLGVDIFGNSYWLLVDTECNFLLYRSSAEEMTLELLSDSFSTLETVIDDLKDEKYEQTPISELYSIFRVSAKQEPTELINFPSPPTLPDIVTPREVKVDEPDFHVKPEAVELPERNPEENEGEEKDVKEESAAEKCVGAPTESANEKPDSGVIVSEDAVHQAEFEQQKTEQPSSFKDEGVQETLGLRRSGRKRKQVEFLAMESFHKGTKSRGKKSISISTSKKARRTEGKLKKDKSLKETTSKKRRRRRRGKKPRNGHNSSTGCLWTRSPEDSETDNEEDEDDDMWNDAGSNDPNDSSSSLQDGEKQSPRDWLEELESDFDLEAEDGGDSGIVAGRNLQRQKSQVLDEAPCQICTKSNHPEWLLLCDSCDLGFHAQCLRPALHLIPEGDWFCPRCLHTRLVTALVEQLSTLQARSKKLDSAARMQERLNFVNISVTNILRDERTRRPVVDSDSSSVESEESSHQARRKRSRYYESSGSTSDDISSSEEEGGDDDDDGDDEGEEDEEEKEEEDELPARTTRHRNVHYNVNAAFQQLDEVLVEDEKYAQERLERSKAKNQHSDHEEGSKDENAACGGPPMPGSVVLKTAKRKKLSSSSASSDSENRERRKRRRRVSPGSEEFRPSDESENDEDEDEEYEDEVELNSSTVESVSSDQSWKVGRRRRGRRHRRAVRRSRHRRGGRPSKGGRGRRIPHFEGPSSDEDGEDSVPLRRSSRVRVNYKEIESSEEEEGERGGKETIVEKNPSRRRTNAASSGSEYAPSEEAEAVEEDEEEGEEEGEGEGIEGIQSSSTLAVKLPPIMSTEVEGEISQISNPIATSRELSGGNEPHIEEDSIDMVKDDPIFQNFVIDELVLPIQETENASDMRQDSPTL</sequence>
<protein>
    <submittedName>
        <fullName evidence="9">PHD-type domain-containing protein</fullName>
    </submittedName>
</protein>
<evidence type="ECO:0000256" key="4">
    <source>
        <dbReference type="PROSITE-ProRule" id="PRU00146"/>
    </source>
</evidence>